<gene>
    <name evidence="1" type="ORF">I5M27_06095</name>
</gene>
<reference evidence="1 2" key="1">
    <citation type="submission" date="2020-12" db="EMBL/GenBank/DDBJ databases">
        <title>Bacterial novel species Adhaeribacter sp. BT258 isolated from soil.</title>
        <authorList>
            <person name="Jung H.-Y."/>
        </authorList>
    </citation>
    <scope>NUCLEOTIDE SEQUENCE [LARGE SCALE GENOMIC DNA]</scope>
    <source>
        <strain evidence="1 2">BT258</strain>
    </source>
</reference>
<name>A0ABS1BZR4_9BACT</name>
<keyword evidence="2" id="KW-1185">Reference proteome</keyword>
<dbReference type="RefSeq" id="WP_200505293.1">
    <property type="nucleotide sequence ID" value="NZ_JAEHFX010000002.1"/>
</dbReference>
<protein>
    <submittedName>
        <fullName evidence="1">Uncharacterized protein</fullName>
    </submittedName>
</protein>
<dbReference type="EMBL" id="JAEHFX010000002">
    <property type="protein sequence ID" value="MBK0402548.1"/>
    <property type="molecule type" value="Genomic_DNA"/>
</dbReference>
<accession>A0ABS1BZR4</accession>
<sequence>MKEEPKYIGTISNKTLRDYVLDNNLSNEHKILLHPNNFDDIVLEYRDLYKKSIPDPYYIFETLIDESPNGLVPADKILVKKV</sequence>
<proteinExistence type="predicted"/>
<organism evidence="1 2">
    <name type="scientific">Adhaeribacter terrigena</name>
    <dbReference type="NCBI Taxonomy" id="2793070"/>
    <lineage>
        <taxon>Bacteria</taxon>
        <taxon>Pseudomonadati</taxon>
        <taxon>Bacteroidota</taxon>
        <taxon>Cytophagia</taxon>
        <taxon>Cytophagales</taxon>
        <taxon>Hymenobacteraceae</taxon>
        <taxon>Adhaeribacter</taxon>
    </lineage>
</organism>
<comment type="caution">
    <text evidence="1">The sequence shown here is derived from an EMBL/GenBank/DDBJ whole genome shotgun (WGS) entry which is preliminary data.</text>
</comment>
<evidence type="ECO:0000313" key="2">
    <source>
        <dbReference type="Proteomes" id="UP000644147"/>
    </source>
</evidence>
<evidence type="ECO:0000313" key="1">
    <source>
        <dbReference type="EMBL" id="MBK0402548.1"/>
    </source>
</evidence>
<dbReference type="Proteomes" id="UP000644147">
    <property type="component" value="Unassembled WGS sequence"/>
</dbReference>